<dbReference type="EMBL" id="LAZR01007755">
    <property type="protein sequence ID" value="KKM83165.1"/>
    <property type="molecule type" value="Genomic_DNA"/>
</dbReference>
<sequence length="261" mass="30105">MINLKVIILAGGWGTRLGRLTELIPKPMVFIGGKPILWHIMKIYSYYGYNNFVICLGVKGEIIKDYFYHYDMKNNDFTIDLSNGDIQFYKNNDENWKVSLIDTGLNTLKGGRIKRVEKYLDTEINLLTYGDGVADIDLPKLIEFHKSHGKIITLTGVHPPSRFGELNQKSGKVLKFQEKPQTSVGLINGGFMVFNKKLVDYLTANEDCDFEHGPLEQLAKEGEVMVYKHEGSWACMDHERDVDYLNELWIENKAFWKVWLK</sequence>
<dbReference type="Pfam" id="PF00483">
    <property type="entry name" value="NTP_transferase"/>
    <property type="match status" value="1"/>
</dbReference>
<dbReference type="AlphaFoldDB" id="A0A0F9N2X7"/>
<reference evidence="2" key="1">
    <citation type="journal article" date="2015" name="Nature">
        <title>Complex archaea that bridge the gap between prokaryotes and eukaryotes.</title>
        <authorList>
            <person name="Spang A."/>
            <person name="Saw J.H."/>
            <person name="Jorgensen S.L."/>
            <person name="Zaremba-Niedzwiedzka K."/>
            <person name="Martijn J."/>
            <person name="Lind A.E."/>
            <person name="van Eijk R."/>
            <person name="Schleper C."/>
            <person name="Guy L."/>
            <person name="Ettema T.J."/>
        </authorList>
    </citation>
    <scope>NUCLEOTIDE SEQUENCE</scope>
</reference>
<organism evidence="2">
    <name type="scientific">marine sediment metagenome</name>
    <dbReference type="NCBI Taxonomy" id="412755"/>
    <lineage>
        <taxon>unclassified sequences</taxon>
        <taxon>metagenomes</taxon>
        <taxon>ecological metagenomes</taxon>
    </lineage>
</organism>
<protein>
    <recommendedName>
        <fullName evidence="1">Nucleotidyl transferase domain-containing protein</fullName>
    </recommendedName>
</protein>
<dbReference type="InterPro" id="IPR013446">
    <property type="entry name" value="G1P_cyt_trans-like"/>
</dbReference>
<dbReference type="GO" id="GO:0047343">
    <property type="term" value="F:glucose-1-phosphate cytidylyltransferase activity"/>
    <property type="evidence" value="ECO:0007669"/>
    <property type="project" value="InterPro"/>
</dbReference>
<dbReference type="InterPro" id="IPR029044">
    <property type="entry name" value="Nucleotide-diphossugar_trans"/>
</dbReference>
<proteinExistence type="predicted"/>
<dbReference type="PANTHER" id="PTHR47183:SF2">
    <property type="entry name" value="GLUCOSE-1-PHOSPHATE CYTIDYLYLTRANSFERASE-RELATED"/>
    <property type="match status" value="1"/>
</dbReference>
<dbReference type="CDD" id="cd02524">
    <property type="entry name" value="G1P_cytidylyltransferase"/>
    <property type="match status" value="1"/>
</dbReference>
<gene>
    <name evidence="2" type="ORF">LCGC14_1312160</name>
</gene>
<dbReference type="InterPro" id="IPR046981">
    <property type="entry name" value="G1P_cyt_trans"/>
</dbReference>
<name>A0A0F9N2X7_9ZZZZ</name>
<dbReference type="GO" id="GO:0009243">
    <property type="term" value="P:O antigen biosynthetic process"/>
    <property type="evidence" value="ECO:0007669"/>
    <property type="project" value="InterPro"/>
</dbReference>
<dbReference type="PANTHER" id="PTHR47183">
    <property type="entry name" value="GLUCOSE-1-PHOSPHATE CYTIDYLYLTRANSFERASE-RELATED"/>
    <property type="match status" value="1"/>
</dbReference>
<dbReference type="NCBIfam" id="TIGR02623">
    <property type="entry name" value="G1P_cyt_trans"/>
    <property type="match status" value="1"/>
</dbReference>
<evidence type="ECO:0000313" key="2">
    <source>
        <dbReference type="EMBL" id="KKM83165.1"/>
    </source>
</evidence>
<comment type="caution">
    <text evidence="2">The sequence shown here is derived from an EMBL/GenBank/DDBJ whole genome shotgun (WGS) entry which is preliminary data.</text>
</comment>
<dbReference type="Gene3D" id="3.90.550.10">
    <property type="entry name" value="Spore Coat Polysaccharide Biosynthesis Protein SpsA, Chain A"/>
    <property type="match status" value="1"/>
</dbReference>
<feature type="domain" description="Nucleotidyl transferase" evidence="1">
    <location>
        <begin position="5"/>
        <end position="233"/>
    </location>
</feature>
<dbReference type="InterPro" id="IPR005835">
    <property type="entry name" value="NTP_transferase_dom"/>
</dbReference>
<evidence type="ECO:0000259" key="1">
    <source>
        <dbReference type="Pfam" id="PF00483"/>
    </source>
</evidence>
<dbReference type="SUPFAM" id="SSF53448">
    <property type="entry name" value="Nucleotide-diphospho-sugar transferases"/>
    <property type="match status" value="1"/>
</dbReference>
<accession>A0A0F9N2X7</accession>